<evidence type="ECO:0000256" key="2">
    <source>
        <dbReference type="ARBA" id="ARBA00023002"/>
    </source>
</evidence>
<dbReference type="PANTHER" id="PTHR42991">
    <property type="entry name" value="ALDEHYDE DEHYDROGENASE"/>
    <property type="match status" value="1"/>
</dbReference>
<dbReference type="Pfam" id="PF00171">
    <property type="entry name" value="Aldedh"/>
    <property type="match status" value="1"/>
</dbReference>
<dbReference type="EMBL" id="FNDJ01000019">
    <property type="protein sequence ID" value="SDK86159.1"/>
    <property type="molecule type" value="Genomic_DNA"/>
</dbReference>
<dbReference type="FunFam" id="3.40.605.10:FF:000063">
    <property type="entry name" value="Succinate-semialdehyde dehydrogenase, mitochondrial"/>
    <property type="match status" value="1"/>
</dbReference>
<evidence type="ECO:0000259" key="3">
    <source>
        <dbReference type="Pfam" id="PF00171"/>
    </source>
</evidence>
<dbReference type="STRING" id="633440.SAMN05421869_119173"/>
<dbReference type="OrthoDB" id="6882680at2"/>
<dbReference type="SUPFAM" id="SSF53720">
    <property type="entry name" value="ALDH-like"/>
    <property type="match status" value="1"/>
</dbReference>
<protein>
    <submittedName>
        <fullName evidence="4">Acyl-CoA reductase</fullName>
    </submittedName>
</protein>
<dbReference type="AlphaFoldDB" id="A0A1G9FCQ7"/>
<dbReference type="InterPro" id="IPR016162">
    <property type="entry name" value="Ald_DH_N"/>
</dbReference>
<sequence length="468" mass="48564">MKLYIDGEWLPGAAEQPVLDRWSGEQVGTVAVGTAEHAVLAVDAAERAMRRGLPVPERARILGAAARLVARRAGEFARLVTAETGKPITAARGEVDRAVQTLTWAAEETRRTAGEAVPLGAIESGAGTLAMTVPEARGIAAAITPFNFPVNLVLHKIAPALAAGCAVVLKPSEKAVLAAGLLVEVFAEAGLPAGWLNLVTGPPAEVVDAWLADPRVAVVTFTGSTRIGWELKARSPRKLHVLELGSNTAMVVTAAADVERAAADAVTAALAGSGQACVSLQRLYVAREVAGRLTAALGAAFTSVRHGDPHDPETVVGPLITPQATTALKAAIDAAVAKGARLLAGGEVVNGVLTPTLLTDVDPDGPLVCEEAFGPLLSVLPVDDLDAAIDAVNRSSMALNTAVYTRDLGEAMRFAERAQAGTVLVNMPPSYRADHMPYAGVKDSGQGTEGVRYAIEELQHHKLVVLKP</sequence>
<comment type="similarity">
    <text evidence="1">Belongs to the aldehyde dehydrogenase family.</text>
</comment>
<evidence type="ECO:0000313" key="5">
    <source>
        <dbReference type="Proteomes" id="UP000199202"/>
    </source>
</evidence>
<dbReference type="Gene3D" id="3.40.605.10">
    <property type="entry name" value="Aldehyde Dehydrogenase, Chain A, domain 1"/>
    <property type="match status" value="1"/>
</dbReference>
<dbReference type="InterPro" id="IPR016163">
    <property type="entry name" value="Ald_DH_C"/>
</dbReference>
<keyword evidence="2" id="KW-0560">Oxidoreductase</keyword>
<organism evidence="4 5">
    <name type="scientific">Nonomuraea jiangxiensis</name>
    <dbReference type="NCBI Taxonomy" id="633440"/>
    <lineage>
        <taxon>Bacteria</taxon>
        <taxon>Bacillati</taxon>
        <taxon>Actinomycetota</taxon>
        <taxon>Actinomycetes</taxon>
        <taxon>Streptosporangiales</taxon>
        <taxon>Streptosporangiaceae</taxon>
        <taxon>Nonomuraea</taxon>
    </lineage>
</organism>
<feature type="domain" description="Aldehyde dehydrogenase" evidence="3">
    <location>
        <begin position="15"/>
        <end position="463"/>
    </location>
</feature>
<evidence type="ECO:0000313" key="4">
    <source>
        <dbReference type="EMBL" id="SDK86159.1"/>
    </source>
</evidence>
<gene>
    <name evidence="4" type="ORF">SAMN05421869_119173</name>
</gene>
<dbReference type="InterPro" id="IPR051020">
    <property type="entry name" value="ALDH-related_metabolic_enz"/>
</dbReference>
<dbReference type="InterPro" id="IPR016161">
    <property type="entry name" value="Ald_DH/histidinol_DH"/>
</dbReference>
<dbReference type="InterPro" id="IPR015590">
    <property type="entry name" value="Aldehyde_DH_dom"/>
</dbReference>
<dbReference type="Proteomes" id="UP000199202">
    <property type="component" value="Unassembled WGS sequence"/>
</dbReference>
<dbReference type="Gene3D" id="3.40.309.10">
    <property type="entry name" value="Aldehyde Dehydrogenase, Chain A, domain 2"/>
    <property type="match status" value="1"/>
</dbReference>
<keyword evidence="5" id="KW-1185">Reference proteome</keyword>
<name>A0A1G9FCQ7_9ACTN</name>
<reference evidence="4 5" key="1">
    <citation type="submission" date="2016-10" db="EMBL/GenBank/DDBJ databases">
        <authorList>
            <person name="de Groot N.N."/>
        </authorList>
    </citation>
    <scope>NUCLEOTIDE SEQUENCE [LARGE SCALE GENOMIC DNA]</scope>
    <source>
        <strain evidence="4 5">CGMCC 4.6533</strain>
    </source>
</reference>
<accession>A0A1G9FCQ7</accession>
<dbReference type="RefSeq" id="WP_090941951.1">
    <property type="nucleotide sequence ID" value="NZ_FNDJ01000019.1"/>
</dbReference>
<evidence type="ECO:0000256" key="1">
    <source>
        <dbReference type="ARBA" id="ARBA00009986"/>
    </source>
</evidence>
<proteinExistence type="inferred from homology"/>
<dbReference type="PANTHER" id="PTHR42991:SF1">
    <property type="entry name" value="ALDEHYDE DEHYDROGENASE"/>
    <property type="match status" value="1"/>
</dbReference>
<dbReference type="GO" id="GO:0008911">
    <property type="term" value="F:lactaldehyde dehydrogenase (NAD+) activity"/>
    <property type="evidence" value="ECO:0007669"/>
    <property type="project" value="TreeGrafter"/>
</dbReference>